<keyword evidence="3" id="KW-1185">Reference proteome</keyword>
<dbReference type="Proteomes" id="UP000017559">
    <property type="component" value="Unassembled WGS sequence"/>
</dbReference>
<feature type="compositionally biased region" description="Low complexity" evidence="1">
    <location>
        <begin position="201"/>
        <end position="211"/>
    </location>
</feature>
<comment type="caution">
    <text evidence="2">The sequence shown here is derived from an EMBL/GenBank/DDBJ whole genome shotgun (WGS) entry which is preliminary data.</text>
</comment>
<accession>V2XL04</accession>
<evidence type="ECO:0000313" key="2">
    <source>
        <dbReference type="EMBL" id="ESK93541.1"/>
    </source>
</evidence>
<feature type="region of interest" description="Disordered" evidence="1">
    <location>
        <begin position="155"/>
        <end position="237"/>
    </location>
</feature>
<feature type="compositionally biased region" description="Polar residues" evidence="1">
    <location>
        <begin position="155"/>
        <end position="174"/>
    </location>
</feature>
<dbReference type="EMBL" id="AWSO01000183">
    <property type="protein sequence ID" value="ESK93541.1"/>
    <property type="molecule type" value="Genomic_DNA"/>
</dbReference>
<dbReference type="AlphaFoldDB" id="V2XL04"/>
<protein>
    <submittedName>
        <fullName evidence="2">Uncharacterized protein</fullName>
    </submittedName>
</protein>
<name>V2XL04_MONRO</name>
<gene>
    <name evidence="2" type="ORF">Moror_1628</name>
</gene>
<feature type="compositionally biased region" description="Polar residues" evidence="1">
    <location>
        <begin position="188"/>
        <end position="200"/>
    </location>
</feature>
<evidence type="ECO:0000256" key="1">
    <source>
        <dbReference type="SAM" id="MobiDB-lite"/>
    </source>
</evidence>
<proteinExistence type="predicted"/>
<sequence>MSLTLPIEDLSRLKVSATLSKTGQPMLSLVLNPSDNTVSNPNPSGIYVSFQGTVANGCWTLAMEAVFEDPNFSLQSEDSLSLVPDVSATNIPAPTESAKASDWAPGMMHAPLSAEPMSSNSSPHVPDHNQSGMEMGLAGNNYLGWLPEYGPMDVSSTNVGQDPPQTISEQSVPSHYSPEAFDGYFPQSLPSSTTGVAQPCSTATTSISSSSPRYDEADDSDSTYSSQTTSPELDQPYLVPWDVTDNSLVSMTGLGTRLRNMGIRANGLAINAMASFRARNLAIHTNAPVAEDGGLYLTNLPVNDDSMVTYISCICMYPVTTVR</sequence>
<evidence type="ECO:0000313" key="3">
    <source>
        <dbReference type="Proteomes" id="UP000017559"/>
    </source>
</evidence>
<organism evidence="2 3">
    <name type="scientific">Moniliophthora roreri (strain MCA 2997)</name>
    <name type="common">Cocoa frosty pod rot fungus</name>
    <name type="synonym">Crinipellis roreri</name>
    <dbReference type="NCBI Taxonomy" id="1381753"/>
    <lineage>
        <taxon>Eukaryota</taxon>
        <taxon>Fungi</taxon>
        <taxon>Dikarya</taxon>
        <taxon>Basidiomycota</taxon>
        <taxon>Agaricomycotina</taxon>
        <taxon>Agaricomycetes</taxon>
        <taxon>Agaricomycetidae</taxon>
        <taxon>Agaricales</taxon>
        <taxon>Marasmiineae</taxon>
        <taxon>Marasmiaceae</taxon>
        <taxon>Moniliophthora</taxon>
    </lineage>
</organism>
<dbReference type="KEGG" id="mrr:Moror_1628"/>
<dbReference type="HOGENOM" id="CLU_074632_0_0_1"/>
<reference evidence="2 3" key="1">
    <citation type="journal article" date="2014" name="BMC Genomics">
        <title>Genome and secretome analysis of the hemibiotrophic fungal pathogen, Moniliophthora roreri, which causes frosty pod rot disease of cacao: mechanisms of the biotrophic and necrotrophic phases.</title>
        <authorList>
            <person name="Meinhardt L.W."/>
            <person name="Costa G.G.L."/>
            <person name="Thomazella D.P.T."/>
            <person name="Teixeira P.J.P.L."/>
            <person name="Carazzolle M.F."/>
            <person name="Schuster S.C."/>
            <person name="Carlson J.E."/>
            <person name="Guiltinan M.J."/>
            <person name="Mieczkowski P."/>
            <person name="Farmer A."/>
            <person name="Ramaraj T."/>
            <person name="Crozier J."/>
            <person name="Davis R.E."/>
            <person name="Shao J."/>
            <person name="Melnick R.L."/>
            <person name="Pereira G.A.G."/>
            <person name="Bailey B.A."/>
        </authorList>
    </citation>
    <scope>NUCLEOTIDE SEQUENCE [LARGE SCALE GENOMIC DNA]</scope>
    <source>
        <strain evidence="2 3">MCA 2997</strain>
    </source>
</reference>